<gene>
    <name evidence="2" type="ORF">ALC53_07560</name>
</gene>
<dbReference type="InterPro" id="IPR048365">
    <property type="entry name" value="TNP-like_RNaseH_N"/>
</dbReference>
<accession>A0A195BCU2</accession>
<dbReference type="EMBL" id="KQ976524">
    <property type="protein sequence ID" value="KYM82010.1"/>
    <property type="molecule type" value="Genomic_DNA"/>
</dbReference>
<dbReference type="AlphaFoldDB" id="A0A195BCU2"/>
<protein>
    <recommendedName>
        <fullName evidence="1">Transposable element P transposase-like RNase H domain-containing protein</fullName>
    </recommendedName>
</protein>
<name>A0A195BCU2_9HYME</name>
<organism evidence="2 3">
    <name type="scientific">Atta colombica</name>
    <dbReference type="NCBI Taxonomy" id="520822"/>
    <lineage>
        <taxon>Eukaryota</taxon>
        <taxon>Metazoa</taxon>
        <taxon>Ecdysozoa</taxon>
        <taxon>Arthropoda</taxon>
        <taxon>Hexapoda</taxon>
        <taxon>Insecta</taxon>
        <taxon>Pterygota</taxon>
        <taxon>Neoptera</taxon>
        <taxon>Endopterygota</taxon>
        <taxon>Hymenoptera</taxon>
        <taxon>Apocrita</taxon>
        <taxon>Aculeata</taxon>
        <taxon>Formicoidea</taxon>
        <taxon>Formicidae</taxon>
        <taxon>Myrmicinae</taxon>
        <taxon>Atta</taxon>
    </lineage>
</organism>
<sequence length="76" mass="8799">MIKIFDKFDLLLLSYTLKQECVRKANIPLNIIAYFFMKKMSSIMLSELLKTILILCSENKLRVHSLTFDGASNVKL</sequence>
<keyword evidence="3" id="KW-1185">Reference proteome</keyword>
<feature type="domain" description="Transposable element P transposase-like RNase H" evidence="1">
    <location>
        <begin position="32"/>
        <end position="73"/>
    </location>
</feature>
<evidence type="ECO:0000259" key="1">
    <source>
        <dbReference type="Pfam" id="PF21787"/>
    </source>
</evidence>
<evidence type="ECO:0000313" key="3">
    <source>
        <dbReference type="Proteomes" id="UP000078540"/>
    </source>
</evidence>
<evidence type="ECO:0000313" key="2">
    <source>
        <dbReference type="EMBL" id="KYM82010.1"/>
    </source>
</evidence>
<proteinExistence type="predicted"/>
<dbReference type="Proteomes" id="UP000078540">
    <property type="component" value="Unassembled WGS sequence"/>
</dbReference>
<dbReference type="Pfam" id="PF21787">
    <property type="entry name" value="TNP-like_RNaseH_N"/>
    <property type="match status" value="1"/>
</dbReference>
<reference evidence="2 3" key="1">
    <citation type="submission" date="2015-09" db="EMBL/GenBank/DDBJ databases">
        <title>Atta colombica WGS genome.</title>
        <authorList>
            <person name="Nygaard S."/>
            <person name="Hu H."/>
            <person name="Boomsma J."/>
            <person name="Zhang G."/>
        </authorList>
    </citation>
    <scope>NUCLEOTIDE SEQUENCE [LARGE SCALE GENOMIC DNA]</scope>
    <source>
        <strain evidence="2">Treedump-2</strain>
        <tissue evidence="2">Whole body</tissue>
    </source>
</reference>